<keyword evidence="8" id="KW-1185">Reference proteome</keyword>
<dbReference type="SUPFAM" id="SSF53383">
    <property type="entry name" value="PLP-dependent transferases"/>
    <property type="match status" value="1"/>
</dbReference>
<evidence type="ECO:0000256" key="2">
    <source>
        <dbReference type="ARBA" id="ARBA00022898"/>
    </source>
</evidence>
<keyword evidence="3" id="KW-0805">Transcription regulation</keyword>
<dbReference type="SMART" id="SM00345">
    <property type="entry name" value="HTH_GNTR"/>
    <property type="match status" value="1"/>
</dbReference>
<protein>
    <submittedName>
        <fullName evidence="7">DNA-binding transcriptional MocR family regulator</fullName>
    </submittedName>
</protein>
<keyword evidence="2" id="KW-0663">Pyridoxal phosphate</keyword>
<proteinExistence type="inferred from homology"/>
<dbReference type="Pfam" id="PF00155">
    <property type="entry name" value="Aminotran_1_2"/>
    <property type="match status" value="1"/>
</dbReference>
<evidence type="ECO:0000256" key="1">
    <source>
        <dbReference type="ARBA" id="ARBA00005384"/>
    </source>
</evidence>
<evidence type="ECO:0000313" key="7">
    <source>
        <dbReference type="EMBL" id="RZU63783.1"/>
    </source>
</evidence>
<dbReference type="InterPro" id="IPR015424">
    <property type="entry name" value="PyrdxlP-dep_Trfase"/>
</dbReference>
<evidence type="ECO:0000259" key="6">
    <source>
        <dbReference type="PROSITE" id="PS50949"/>
    </source>
</evidence>
<dbReference type="RefSeq" id="WP_242616167.1">
    <property type="nucleotide sequence ID" value="NZ_SHLC01000001.1"/>
</dbReference>
<dbReference type="GO" id="GO:0003677">
    <property type="term" value="F:DNA binding"/>
    <property type="evidence" value="ECO:0007669"/>
    <property type="project" value="UniProtKB-KW"/>
</dbReference>
<name>A0A4Q8AIV7_9MICO</name>
<sequence>MNEIWKLIGDSSPRGIAAAIARHITSGELAPGDRLPTVRELGATLGVSPATVSHAWQALSQAGLIESRGRAGSFVRQHPRAWLPPRMLGLAAGAELAPDAAHLDLSRGTPDPLLLPTLGPALSRVSVHAETASYHELPVIPALGRVLDESWPYRAESLTVVDGALDAVSRSLEAVVRFGDKVVLENPGFPAFFDLVSALGATVVPVAIDENGIVPSSLASALKQGPSAVVLQPRAQNPTGASMPVERAHELARLITASRNGSRVMVIEDDHSGAISTAPPVSLGQWIPAQVLHVRSFSKSHGPDLRIAALGGPAELIDRIVSRRMLGPGWTSRMVQRILADLLTDGTALDEVTEARRQYYSRQKALSAELALRGVHTASGPGEPGTALPDGINLWLPVANERAALVQLAAVGIRVAPGSPFLAGGAVHAGAGSGTARGLGSVPGVGPGFVRVTAGMVRGNAAEVAEALAAAALPGPPAFYTLEA</sequence>
<organism evidence="7 8">
    <name type="scientific">Microterricola gilva</name>
    <dbReference type="NCBI Taxonomy" id="393267"/>
    <lineage>
        <taxon>Bacteria</taxon>
        <taxon>Bacillati</taxon>
        <taxon>Actinomycetota</taxon>
        <taxon>Actinomycetes</taxon>
        <taxon>Micrococcales</taxon>
        <taxon>Microbacteriaceae</taxon>
        <taxon>Microterricola</taxon>
    </lineage>
</organism>
<keyword evidence="5" id="KW-0804">Transcription</keyword>
<dbReference type="Pfam" id="PF00392">
    <property type="entry name" value="GntR"/>
    <property type="match status" value="1"/>
</dbReference>
<evidence type="ECO:0000256" key="5">
    <source>
        <dbReference type="ARBA" id="ARBA00023163"/>
    </source>
</evidence>
<dbReference type="Gene3D" id="1.10.10.10">
    <property type="entry name" value="Winged helix-like DNA-binding domain superfamily/Winged helix DNA-binding domain"/>
    <property type="match status" value="1"/>
</dbReference>
<dbReference type="GO" id="GO:0030170">
    <property type="term" value="F:pyridoxal phosphate binding"/>
    <property type="evidence" value="ECO:0007669"/>
    <property type="project" value="InterPro"/>
</dbReference>
<evidence type="ECO:0000256" key="3">
    <source>
        <dbReference type="ARBA" id="ARBA00023015"/>
    </source>
</evidence>
<dbReference type="InterPro" id="IPR015421">
    <property type="entry name" value="PyrdxlP-dep_Trfase_major"/>
</dbReference>
<gene>
    <name evidence="7" type="ORF">EV379_0072</name>
</gene>
<dbReference type="InterPro" id="IPR004839">
    <property type="entry name" value="Aminotransferase_I/II_large"/>
</dbReference>
<dbReference type="CDD" id="cd00609">
    <property type="entry name" value="AAT_like"/>
    <property type="match status" value="1"/>
</dbReference>
<dbReference type="InterPro" id="IPR036388">
    <property type="entry name" value="WH-like_DNA-bd_sf"/>
</dbReference>
<comment type="caution">
    <text evidence="7">The sequence shown here is derived from an EMBL/GenBank/DDBJ whole genome shotgun (WGS) entry which is preliminary data.</text>
</comment>
<reference evidence="7 8" key="1">
    <citation type="submission" date="2019-02" db="EMBL/GenBank/DDBJ databases">
        <title>Sequencing the genomes of 1000 actinobacteria strains.</title>
        <authorList>
            <person name="Klenk H.-P."/>
        </authorList>
    </citation>
    <scope>NUCLEOTIDE SEQUENCE [LARGE SCALE GENOMIC DNA]</scope>
    <source>
        <strain evidence="7 8">DSM 18319</strain>
    </source>
</reference>
<dbReference type="AlphaFoldDB" id="A0A4Q8AIV7"/>
<dbReference type="Proteomes" id="UP000291483">
    <property type="component" value="Unassembled WGS sequence"/>
</dbReference>
<keyword evidence="4 7" id="KW-0238">DNA-binding</keyword>
<dbReference type="SUPFAM" id="SSF46785">
    <property type="entry name" value="Winged helix' DNA-binding domain"/>
    <property type="match status" value="1"/>
</dbReference>
<dbReference type="Gene3D" id="3.40.640.10">
    <property type="entry name" value="Type I PLP-dependent aspartate aminotransferase-like (Major domain)"/>
    <property type="match status" value="1"/>
</dbReference>
<feature type="domain" description="HTH gntR-type" evidence="6">
    <location>
        <begin position="10"/>
        <end position="78"/>
    </location>
</feature>
<dbReference type="CDD" id="cd07377">
    <property type="entry name" value="WHTH_GntR"/>
    <property type="match status" value="1"/>
</dbReference>
<dbReference type="GO" id="GO:0003700">
    <property type="term" value="F:DNA-binding transcription factor activity"/>
    <property type="evidence" value="ECO:0007669"/>
    <property type="project" value="InterPro"/>
</dbReference>
<dbReference type="PANTHER" id="PTHR46577:SF1">
    <property type="entry name" value="HTH-TYPE TRANSCRIPTIONAL REGULATORY PROTEIN GABR"/>
    <property type="match status" value="1"/>
</dbReference>
<dbReference type="PANTHER" id="PTHR46577">
    <property type="entry name" value="HTH-TYPE TRANSCRIPTIONAL REGULATORY PROTEIN GABR"/>
    <property type="match status" value="1"/>
</dbReference>
<dbReference type="EMBL" id="SHLC01000001">
    <property type="protein sequence ID" value="RZU63783.1"/>
    <property type="molecule type" value="Genomic_DNA"/>
</dbReference>
<dbReference type="InterPro" id="IPR036390">
    <property type="entry name" value="WH_DNA-bd_sf"/>
</dbReference>
<dbReference type="InterPro" id="IPR051446">
    <property type="entry name" value="HTH_trans_reg/aminotransferase"/>
</dbReference>
<accession>A0A4Q8AIV7</accession>
<evidence type="ECO:0000313" key="8">
    <source>
        <dbReference type="Proteomes" id="UP000291483"/>
    </source>
</evidence>
<dbReference type="InterPro" id="IPR000524">
    <property type="entry name" value="Tscrpt_reg_HTH_GntR"/>
</dbReference>
<evidence type="ECO:0000256" key="4">
    <source>
        <dbReference type="ARBA" id="ARBA00023125"/>
    </source>
</evidence>
<comment type="similarity">
    <text evidence="1">In the C-terminal section; belongs to the class-I pyridoxal-phosphate-dependent aminotransferase family.</text>
</comment>
<dbReference type="PROSITE" id="PS50949">
    <property type="entry name" value="HTH_GNTR"/>
    <property type="match status" value="1"/>
</dbReference>